<keyword evidence="2 5" id="KW-0285">Flavoprotein</keyword>
<dbReference type="Pfam" id="PF00875">
    <property type="entry name" value="DNA_photolyase"/>
    <property type="match status" value="1"/>
</dbReference>
<evidence type="ECO:0000256" key="3">
    <source>
        <dbReference type="ARBA" id="ARBA00022827"/>
    </source>
</evidence>
<dbReference type="Gene3D" id="1.25.40.80">
    <property type="match status" value="1"/>
</dbReference>
<feature type="binding site" evidence="5">
    <location>
        <position position="216"/>
    </location>
    <ligand>
        <name>FAD</name>
        <dbReference type="ChEBI" id="CHEBI:57692"/>
    </ligand>
</feature>
<dbReference type="GO" id="GO:0003677">
    <property type="term" value="F:DNA binding"/>
    <property type="evidence" value="ECO:0007669"/>
    <property type="project" value="TreeGrafter"/>
</dbReference>
<keyword evidence="9" id="KW-0456">Lyase</keyword>
<evidence type="ECO:0000256" key="6">
    <source>
        <dbReference type="PIRSR" id="PIRSR602081-2"/>
    </source>
</evidence>
<dbReference type="InterPro" id="IPR002081">
    <property type="entry name" value="Cryptochrome/DNA_photolyase_1"/>
</dbReference>
<feature type="binding site" evidence="5">
    <location>
        <begin position="260"/>
        <end position="267"/>
    </location>
    <ligand>
        <name>FAD</name>
        <dbReference type="ChEBI" id="CHEBI:57692"/>
    </ligand>
</feature>
<evidence type="ECO:0000256" key="2">
    <source>
        <dbReference type="ARBA" id="ARBA00022630"/>
    </source>
</evidence>
<evidence type="ECO:0000256" key="5">
    <source>
        <dbReference type="PIRSR" id="PIRSR602081-1"/>
    </source>
</evidence>
<gene>
    <name evidence="9" type="ORF">AZI85_08905</name>
</gene>
<dbReference type="InterPro" id="IPR018394">
    <property type="entry name" value="DNA_photolyase_1_CS_C"/>
</dbReference>
<dbReference type="OrthoDB" id="5288262at2"/>
<organism evidence="9 10">
    <name type="scientific">Bdellovibrio bacteriovorus</name>
    <dbReference type="NCBI Taxonomy" id="959"/>
    <lineage>
        <taxon>Bacteria</taxon>
        <taxon>Pseudomonadati</taxon>
        <taxon>Bdellovibrionota</taxon>
        <taxon>Bdellovibrionia</taxon>
        <taxon>Bdellovibrionales</taxon>
        <taxon>Pseudobdellovibrionaceae</taxon>
        <taxon>Bdellovibrio</taxon>
    </lineage>
</organism>
<comment type="similarity">
    <text evidence="7">Belongs to the DNA photolyase family.</text>
</comment>
<dbReference type="InterPro" id="IPR036155">
    <property type="entry name" value="Crypto/Photolyase_N_sf"/>
</dbReference>
<dbReference type="SUPFAM" id="SSF52425">
    <property type="entry name" value="Cryptochrome/photolyase, N-terminal domain"/>
    <property type="match status" value="1"/>
</dbReference>
<dbReference type="GO" id="GO:0009416">
    <property type="term" value="P:response to light stimulus"/>
    <property type="evidence" value="ECO:0007669"/>
    <property type="project" value="TreeGrafter"/>
</dbReference>
<feature type="binding site" evidence="5">
    <location>
        <begin position="357"/>
        <end position="359"/>
    </location>
    <ligand>
        <name>FAD</name>
        <dbReference type="ChEBI" id="CHEBI:57692"/>
    </ligand>
</feature>
<dbReference type="PANTHER" id="PTHR11455">
    <property type="entry name" value="CRYPTOCHROME"/>
    <property type="match status" value="1"/>
</dbReference>
<dbReference type="InterPro" id="IPR036134">
    <property type="entry name" value="Crypto/Photolyase_FAD-like_sf"/>
</dbReference>
<evidence type="ECO:0000259" key="8">
    <source>
        <dbReference type="PROSITE" id="PS51645"/>
    </source>
</evidence>
<feature type="binding site" evidence="5">
    <location>
        <position position="257"/>
    </location>
    <ligand>
        <name>FAD</name>
        <dbReference type="ChEBI" id="CHEBI:57692"/>
    </ligand>
</feature>
<accession>A0A150WDT0</accession>
<dbReference type="Proteomes" id="UP000075391">
    <property type="component" value="Unassembled WGS sequence"/>
</dbReference>
<dbReference type="Gene3D" id="1.10.579.10">
    <property type="entry name" value="DNA Cyclobutane Dipyrimidine Photolyase, subunit A, domain 3"/>
    <property type="match status" value="1"/>
</dbReference>
<evidence type="ECO:0000256" key="1">
    <source>
        <dbReference type="ARBA" id="ARBA00001932"/>
    </source>
</evidence>
<dbReference type="PROSITE" id="PS51645">
    <property type="entry name" value="PHR_CRY_ALPHA_BETA"/>
    <property type="match status" value="1"/>
</dbReference>
<proteinExistence type="inferred from homology"/>
<dbReference type="InterPro" id="IPR014729">
    <property type="entry name" value="Rossmann-like_a/b/a_fold"/>
</dbReference>
<dbReference type="SUPFAM" id="SSF48173">
    <property type="entry name" value="Cryptochrome/photolyase FAD-binding domain"/>
    <property type="match status" value="1"/>
</dbReference>
<feature type="site" description="Electron transfer via tryptophanyl radical" evidence="6">
    <location>
        <position position="344"/>
    </location>
</feature>
<evidence type="ECO:0000313" key="9">
    <source>
        <dbReference type="EMBL" id="KYG61067.1"/>
    </source>
</evidence>
<evidence type="ECO:0000313" key="10">
    <source>
        <dbReference type="Proteomes" id="UP000075391"/>
    </source>
</evidence>
<feature type="domain" description="Photolyase/cryptochrome alpha/beta" evidence="8">
    <location>
        <begin position="3"/>
        <end position="134"/>
    </location>
</feature>
<evidence type="ECO:0000256" key="7">
    <source>
        <dbReference type="RuleBase" id="RU004182"/>
    </source>
</evidence>
<dbReference type="GO" id="GO:0003904">
    <property type="term" value="F:deoxyribodipyrimidine photo-lyase activity"/>
    <property type="evidence" value="ECO:0007669"/>
    <property type="project" value="TreeGrafter"/>
</dbReference>
<protein>
    <submittedName>
        <fullName evidence="9">Deoxyribodipyrimidine photolyase</fullName>
    </submittedName>
</protein>
<dbReference type="Pfam" id="PF03441">
    <property type="entry name" value="FAD_binding_7"/>
    <property type="match status" value="1"/>
</dbReference>
<name>A0A150WDT0_BDEBC</name>
<dbReference type="Gene3D" id="3.40.50.620">
    <property type="entry name" value="HUPs"/>
    <property type="match status" value="1"/>
</dbReference>
<comment type="cofactor">
    <cofactor evidence="1">
        <name>(6R)-5,10-methylene-5,6,7,8-tetrahydrofolate</name>
        <dbReference type="ChEBI" id="CHEBI:15636"/>
    </cofactor>
</comment>
<dbReference type="EMBL" id="LUKF01000017">
    <property type="protein sequence ID" value="KYG61067.1"/>
    <property type="molecule type" value="Genomic_DNA"/>
</dbReference>
<feature type="site" description="Electron transfer via tryptophanyl radical" evidence="6">
    <location>
        <position position="367"/>
    </location>
</feature>
<dbReference type="GO" id="GO:0006950">
    <property type="term" value="P:response to stress"/>
    <property type="evidence" value="ECO:0007669"/>
    <property type="project" value="UniProtKB-ARBA"/>
</dbReference>
<dbReference type="RefSeq" id="WP_063244445.1">
    <property type="nucleotide sequence ID" value="NZ_CP168967.1"/>
</dbReference>
<dbReference type="InterPro" id="IPR006050">
    <property type="entry name" value="DNA_photolyase_N"/>
</dbReference>
<keyword evidence="3 5" id="KW-0274">FAD</keyword>
<sequence>MANVTFFWFRRDLRLNDNAGLYAALKEKKENVLPLFIFDTEILEKLKDRRDARVSFIHQTIADLKKELNEKGSDLLVRHGKPLDILKQLAKEKEVSAIYTNHDYEPSARERDEKVSHWAAKQNIEFKTFKDQTLFEKDEILTDTKKPYTVFTPYKKKVLSKLTDFYLKSYPNKKYEKAYAKVSRPEKLLSLKDIGFEKTELAFPPAKISIKIIKEYAKTRDFPALENGTTRLGLHLRFGTVSIRELARIGKKHSEVWLSELIWRDFFMQILWHFPLVEKQSFRPEYDKIEWRKSKKDFERWCEGKTGYPLVDAGMRQLNATGFMHNRVRMVTASFLCKHLLTYWYDGERYFAEKLLDYDLAANNGNWQWAAGTGCDAAPYFRIFNPEAQAKKFDPDEEYIKTWVPEIGTDEYPEPMIDHAEARGRCLQAYSKALRK</sequence>
<comment type="cofactor">
    <cofactor evidence="5">
        <name>FAD</name>
        <dbReference type="ChEBI" id="CHEBI:57692"/>
    </cofactor>
    <text evidence="5">Binds 1 FAD per subunit.</text>
</comment>
<dbReference type="PANTHER" id="PTHR11455:SF9">
    <property type="entry name" value="CRYPTOCHROME CIRCADIAN CLOCK 5 ISOFORM X1"/>
    <property type="match status" value="1"/>
</dbReference>
<comment type="caution">
    <text evidence="9">The sequence shown here is derived from an EMBL/GenBank/DDBJ whole genome shotgun (WGS) entry which is preliminary data.</text>
</comment>
<feature type="site" description="Electron transfer via tryptophanyl radical" evidence="6">
    <location>
        <position position="291"/>
    </location>
</feature>
<dbReference type="PROSITE" id="PS00394">
    <property type="entry name" value="DNA_PHOTOLYASES_1_1"/>
    <property type="match status" value="1"/>
</dbReference>
<evidence type="ECO:0000256" key="4">
    <source>
        <dbReference type="ARBA" id="ARBA00022991"/>
    </source>
</evidence>
<dbReference type="AlphaFoldDB" id="A0A150WDT0"/>
<dbReference type="GO" id="GO:0071949">
    <property type="term" value="F:FAD binding"/>
    <property type="evidence" value="ECO:0007669"/>
    <property type="project" value="TreeGrafter"/>
</dbReference>
<dbReference type="GO" id="GO:0006139">
    <property type="term" value="P:nucleobase-containing compound metabolic process"/>
    <property type="evidence" value="ECO:0007669"/>
    <property type="project" value="UniProtKB-ARBA"/>
</dbReference>
<dbReference type="PRINTS" id="PR00147">
    <property type="entry name" value="DNAPHOTLYASE"/>
</dbReference>
<keyword evidence="4 7" id="KW-0157">Chromophore</keyword>
<dbReference type="InterPro" id="IPR005101">
    <property type="entry name" value="Cryptochr/Photolyase_FAD-bd"/>
</dbReference>
<reference evidence="9 10" key="1">
    <citation type="submission" date="2016-03" db="EMBL/GenBank/DDBJ databases">
        <authorList>
            <person name="Ploux O."/>
        </authorList>
    </citation>
    <scope>NUCLEOTIDE SEQUENCE [LARGE SCALE GENOMIC DNA]</scope>
    <source>
        <strain evidence="9 10">BER2</strain>
    </source>
</reference>